<dbReference type="InterPro" id="IPR029069">
    <property type="entry name" value="HotDog_dom_sf"/>
</dbReference>
<keyword evidence="1" id="KW-0472">Membrane</keyword>
<dbReference type="EMBL" id="VSWD01000003">
    <property type="protein sequence ID" value="KAK3106110.1"/>
    <property type="molecule type" value="Genomic_DNA"/>
</dbReference>
<keyword evidence="1" id="KW-0812">Transmembrane</keyword>
<dbReference type="SUPFAM" id="SSF54637">
    <property type="entry name" value="Thioesterase/thiol ester dehydrase-isomerase"/>
    <property type="match status" value="2"/>
</dbReference>
<organism evidence="2 3">
    <name type="scientific">Pinctada imbricata</name>
    <name type="common">Atlantic pearl-oyster</name>
    <name type="synonym">Pinctada martensii</name>
    <dbReference type="NCBI Taxonomy" id="66713"/>
    <lineage>
        <taxon>Eukaryota</taxon>
        <taxon>Metazoa</taxon>
        <taxon>Spiralia</taxon>
        <taxon>Lophotrochozoa</taxon>
        <taxon>Mollusca</taxon>
        <taxon>Bivalvia</taxon>
        <taxon>Autobranchia</taxon>
        <taxon>Pteriomorphia</taxon>
        <taxon>Pterioida</taxon>
        <taxon>Pterioidea</taxon>
        <taxon>Pteriidae</taxon>
        <taxon>Pinctada</taxon>
    </lineage>
</organism>
<protein>
    <submittedName>
        <fullName evidence="2">Uncharacterized protein</fullName>
    </submittedName>
</protein>
<accession>A0AA88YUU8</accession>
<evidence type="ECO:0000313" key="2">
    <source>
        <dbReference type="EMBL" id="KAK3106110.1"/>
    </source>
</evidence>
<feature type="transmembrane region" description="Helical" evidence="1">
    <location>
        <begin position="15"/>
        <end position="40"/>
    </location>
</feature>
<name>A0AA88YUU8_PINIB</name>
<sequence>MNTTTEEVPRERTEAYILFLLWLSGIMMLLLPMLATLLFYKIKEKLQEKYKCCRNKAKQLNYTKTLISPDKMIVHIPGGLHLESFDQKDHTVQLTSLLQLMESASMFAYWNVDNKYQNLSFWDIIRNAFHKNLFFVAALKCEIYEEFYHISARKYNLDVHIELSNLGRSSFTLTFTLKAPSQPSPQAKLDFTSICIDLNTRKPCPLPQETRDIFTHHHIEKNQVHQRMERLTKPDDCIPFPVSIYYTDTDENQHTNWITYIRACYNACMTGLINKRYDSLSEKYAKRGVKSFEMTFMQESKLADTLDVFSWKSSNQEETGIAFDIRKGTSLCCQAKMSFHTAESNATNKQSKL</sequence>
<dbReference type="Gene3D" id="3.10.129.10">
    <property type="entry name" value="Hotdog Thioesterase"/>
    <property type="match status" value="1"/>
</dbReference>
<dbReference type="PANTHER" id="PTHR34487">
    <property type="entry name" value="ACYL-ACP THIOESTERASE"/>
    <property type="match status" value="1"/>
</dbReference>
<dbReference type="AlphaFoldDB" id="A0AA88YUU8"/>
<keyword evidence="3" id="KW-1185">Reference proteome</keyword>
<reference evidence="2" key="1">
    <citation type="submission" date="2019-08" db="EMBL/GenBank/DDBJ databases">
        <title>The improved chromosome-level genome for the pearl oyster Pinctada fucata martensii using PacBio sequencing and Hi-C.</title>
        <authorList>
            <person name="Zheng Z."/>
        </authorList>
    </citation>
    <scope>NUCLEOTIDE SEQUENCE</scope>
    <source>
        <strain evidence="2">ZZ-2019</strain>
        <tissue evidence="2">Adductor muscle</tissue>
    </source>
</reference>
<gene>
    <name evidence="2" type="ORF">FSP39_012935</name>
</gene>
<dbReference type="Proteomes" id="UP001186944">
    <property type="component" value="Unassembled WGS sequence"/>
</dbReference>
<proteinExistence type="predicted"/>
<dbReference type="PANTHER" id="PTHR34487:SF1">
    <property type="entry name" value="ACYL-ACP THIOESTERASE"/>
    <property type="match status" value="1"/>
</dbReference>
<keyword evidence="1" id="KW-1133">Transmembrane helix</keyword>
<comment type="caution">
    <text evidence="2">The sequence shown here is derived from an EMBL/GenBank/DDBJ whole genome shotgun (WGS) entry which is preliminary data.</text>
</comment>
<evidence type="ECO:0000313" key="3">
    <source>
        <dbReference type="Proteomes" id="UP001186944"/>
    </source>
</evidence>
<evidence type="ECO:0000256" key="1">
    <source>
        <dbReference type="SAM" id="Phobius"/>
    </source>
</evidence>